<feature type="region of interest" description="Disordered" evidence="1">
    <location>
        <begin position="15"/>
        <end position="40"/>
    </location>
</feature>
<keyword evidence="3" id="KW-1185">Reference proteome</keyword>
<name>H8G4T7_9PSEU</name>
<reference evidence="2 3" key="1">
    <citation type="journal article" date="2012" name="Stand. Genomic Sci.">
        <title>Genome sequence of the soil bacterium Saccharomonospora azurea type strain (NA-128(T)).</title>
        <authorList>
            <person name="Klenk H.P."/>
            <person name="Held B."/>
            <person name="Lucas S."/>
            <person name="Lapidus A."/>
            <person name="Copeland A."/>
            <person name="Hammon N."/>
            <person name="Pitluck S."/>
            <person name="Goodwin L.A."/>
            <person name="Han C."/>
            <person name="Tapia R."/>
            <person name="Brambilla E.M."/>
            <person name="Potter G."/>
            <person name="Land M."/>
            <person name="Ivanova N."/>
            <person name="Rohde M."/>
            <person name="Goker M."/>
            <person name="Detter J.C."/>
            <person name="Kyrpides N.C."/>
            <person name="Woyke T."/>
        </authorList>
    </citation>
    <scope>NUCLEOTIDE SEQUENCE [LARGE SCALE GENOMIC DNA]</scope>
    <source>
        <strain evidence="2 3">NA-128</strain>
    </source>
</reference>
<organism evidence="2 3">
    <name type="scientific">Saccharomonospora azurea NA-128</name>
    <dbReference type="NCBI Taxonomy" id="882081"/>
    <lineage>
        <taxon>Bacteria</taxon>
        <taxon>Bacillati</taxon>
        <taxon>Actinomycetota</taxon>
        <taxon>Actinomycetes</taxon>
        <taxon>Pseudonocardiales</taxon>
        <taxon>Pseudonocardiaceae</taxon>
        <taxon>Saccharomonospora</taxon>
    </lineage>
</organism>
<sequence length="315" mass="32850">MPIVEKVLRTAAFGGSASVPEGGQESDEPPGALRRSPSSAHAPQVRQWLEAVVHGACGRYAAAAALLEPLTRHRVAVVASLAASALASHRRQLGGHAAALRLDGLALRRAIEAGEVREAGGAASAGWERDDPDGLDVSGALADALIGLAADHLGLGRLVEAEVLLRRAAAVVAVGGGWRAEVRLGWVRAELSLASGRPSDSVSPAERALAASREKRAGRHAAKSGLILGAALAARRETGDGERARELVESALASAEQNGWRSLVWPAHALLADLETEHEQAVWNRSKTTDELNALLASTDPVGRRLALDSPWVPI</sequence>
<dbReference type="HOGENOM" id="CLU_058619_1_1_11"/>
<protein>
    <recommendedName>
        <fullName evidence="4">MalT-like TPR region domain-containing protein</fullName>
    </recommendedName>
</protein>
<proteinExistence type="predicted"/>
<accession>H8G4T7</accession>
<gene>
    <name evidence="2" type="ORF">SacazDRAFT_03277</name>
</gene>
<evidence type="ECO:0000313" key="3">
    <source>
        <dbReference type="Proteomes" id="UP000004705"/>
    </source>
</evidence>
<dbReference type="EMBL" id="CM001466">
    <property type="protein sequence ID" value="EHY90154.1"/>
    <property type="molecule type" value="Genomic_DNA"/>
</dbReference>
<dbReference type="Proteomes" id="UP000004705">
    <property type="component" value="Chromosome"/>
</dbReference>
<evidence type="ECO:0000256" key="1">
    <source>
        <dbReference type="SAM" id="MobiDB-lite"/>
    </source>
</evidence>
<dbReference type="RefSeq" id="WP_005443387.1">
    <property type="nucleotide sequence ID" value="NZ_CM001466.1"/>
</dbReference>
<evidence type="ECO:0000313" key="2">
    <source>
        <dbReference type="EMBL" id="EHY90154.1"/>
    </source>
</evidence>
<dbReference type="AlphaFoldDB" id="H8G4T7"/>
<evidence type="ECO:0008006" key="4">
    <source>
        <dbReference type="Google" id="ProtNLM"/>
    </source>
</evidence>